<evidence type="ECO:0000256" key="5">
    <source>
        <dbReference type="ARBA" id="ARBA00022679"/>
    </source>
</evidence>
<dbReference type="InterPro" id="IPR017441">
    <property type="entry name" value="Protein_kinase_ATP_BS"/>
</dbReference>
<keyword evidence="11" id="KW-0460">Magnesium</keyword>
<evidence type="ECO:0000256" key="1">
    <source>
        <dbReference type="ARBA" id="ARBA00001946"/>
    </source>
</evidence>
<dbReference type="GO" id="GO:0005524">
    <property type="term" value="F:ATP binding"/>
    <property type="evidence" value="ECO:0007669"/>
    <property type="project" value="UniProtKB-UniRule"/>
</dbReference>
<dbReference type="FunFam" id="3.30.200.20:FF:000042">
    <property type="entry name" value="Aurora kinase A"/>
    <property type="match status" value="1"/>
</dbReference>
<keyword evidence="12" id="KW-0832">Ubl conjugation</keyword>
<dbReference type="InterPro" id="IPR047908">
    <property type="entry name" value="TSSK4_cat"/>
</dbReference>
<dbReference type="PANTHER" id="PTHR24346:SF102">
    <property type="entry name" value="TESTIS-SPECIFIC SERINE_THREONINE-PROTEIN KINASE 1"/>
    <property type="match status" value="1"/>
</dbReference>
<keyword evidence="10 14" id="KW-0067">ATP-binding</keyword>
<name>A0A834MHB0_RHYFE</name>
<dbReference type="OrthoDB" id="504170at2759"/>
<evidence type="ECO:0000256" key="3">
    <source>
        <dbReference type="ARBA" id="ARBA00022527"/>
    </source>
</evidence>
<protein>
    <recommendedName>
        <fullName evidence="17">Protein kinase domain-containing protein</fullName>
    </recommendedName>
</protein>
<dbReference type="SMART" id="SM00220">
    <property type="entry name" value="S_TKc"/>
    <property type="match status" value="1"/>
</dbReference>
<evidence type="ECO:0000256" key="16">
    <source>
        <dbReference type="SAM" id="MobiDB-lite"/>
    </source>
</evidence>
<evidence type="ECO:0000313" key="18">
    <source>
        <dbReference type="EMBL" id="KAF7283916.1"/>
    </source>
</evidence>
<gene>
    <name evidence="18" type="ORF">GWI33_022745</name>
</gene>
<dbReference type="SUPFAM" id="SSF56112">
    <property type="entry name" value="Protein kinase-like (PK-like)"/>
    <property type="match status" value="1"/>
</dbReference>
<evidence type="ECO:0000256" key="9">
    <source>
        <dbReference type="ARBA" id="ARBA00022782"/>
    </source>
</evidence>
<dbReference type="GO" id="GO:0050321">
    <property type="term" value="F:tau-protein kinase activity"/>
    <property type="evidence" value="ECO:0007669"/>
    <property type="project" value="TreeGrafter"/>
</dbReference>
<feature type="compositionally biased region" description="Basic and acidic residues" evidence="16">
    <location>
        <begin position="307"/>
        <end position="325"/>
    </location>
</feature>
<comment type="caution">
    <text evidence="18">The sequence shown here is derived from an EMBL/GenBank/DDBJ whole genome shotgun (WGS) entry which is preliminary data.</text>
</comment>
<evidence type="ECO:0000256" key="13">
    <source>
        <dbReference type="ARBA" id="ARBA00022871"/>
    </source>
</evidence>
<dbReference type="EMBL" id="JAACXV010000085">
    <property type="protein sequence ID" value="KAF7283916.1"/>
    <property type="molecule type" value="Genomic_DNA"/>
</dbReference>
<evidence type="ECO:0000256" key="2">
    <source>
        <dbReference type="ARBA" id="ARBA00022473"/>
    </source>
</evidence>
<evidence type="ECO:0000256" key="14">
    <source>
        <dbReference type="PROSITE-ProRule" id="PRU10141"/>
    </source>
</evidence>
<comment type="similarity">
    <text evidence="15">Belongs to the protein kinase superfamily.</text>
</comment>
<evidence type="ECO:0000256" key="12">
    <source>
        <dbReference type="ARBA" id="ARBA00022843"/>
    </source>
</evidence>
<keyword evidence="8" id="KW-0418">Kinase</keyword>
<accession>A0A834MHB0</accession>
<dbReference type="InterPro" id="IPR008271">
    <property type="entry name" value="Ser/Thr_kinase_AS"/>
</dbReference>
<feature type="region of interest" description="Disordered" evidence="16">
    <location>
        <begin position="307"/>
        <end position="379"/>
    </location>
</feature>
<dbReference type="InterPro" id="IPR011009">
    <property type="entry name" value="Kinase-like_dom_sf"/>
</dbReference>
<dbReference type="GO" id="GO:0030154">
    <property type="term" value="P:cell differentiation"/>
    <property type="evidence" value="ECO:0007669"/>
    <property type="project" value="UniProtKB-KW"/>
</dbReference>
<dbReference type="PROSITE" id="PS50011">
    <property type="entry name" value="PROTEIN_KINASE_DOM"/>
    <property type="match status" value="1"/>
</dbReference>
<evidence type="ECO:0000256" key="4">
    <source>
        <dbReference type="ARBA" id="ARBA00022553"/>
    </source>
</evidence>
<feature type="domain" description="Protein kinase" evidence="17">
    <location>
        <begin position="40"/>
        <end position="297"/>
    </location>
</feature>
<proteinExistence type="inferred from homology"/>
<dbReference type="Gene3D" id="1.10.510.10">
    <property type="entry name" value="Transferase(Phosphotransferase) domain 1"/>
    <property type="match status" value="1"/>
</dbReference>
<feature type="region of interest" description="Disordered" evidence="16">
    <location>
        <begin position="1"/>
        <end position="30"/>
    </location>
</feature>
<feature type="binding site" evidence="14">
    <location>
        <position position="69"/>
    </location>
    <ligand>
        <name>ATP</name>
        <dbReference type="ChEBI" id="CHEBI:30616"/>
    </ligand>
</feature>
<keyword evidence="3 15" id="KW-0723">Serine/threonine-protein kinase</keyword>
<dbReference type="GO" id="GO:0000287">
    <property type="term" value="F:magnesium ion binding"/>
    <property type="evidence" value="ECO:0007669"/>
    <property type="project" value="UniProtKB-ARBA"/>
</dbReference>
<keyword evidence="2" id="KW-0217">Developmental protein</keyword>
<dbReference type="AlphaFoldDB" id="A0A834MHB0"/>
<dbReference type="CDD" id="cd14162">
    <property type="entry name" value="STKc_TSSK4-like"/>
    <property type="match status" value="1"/>
</dbReference>
<keyword evidence="4" id="KW-0597">Phosphoprotein</keyword>
<comment type="cofactor">
    <cofactor evidence="1">
        <name>Mg(2+)</name>
        <dbReference type="ChEBI" id="CHEBI:18420"/>
    </cofactor>
</comment>
<sequence>MPSPVSSLHQPPVADVTNASQAAADPAKDKKPTVLESHGYILGKTIGNGSYATVRMAKSERHGGNVAIKIVSKFSAPADYLKKFLPREIEVVKGLRHSNLIRFLQAIETTHRVYIIMEYAENGSLLDIIRKDQCIDESRSRKWFRQLVNAIDYCHERGVVHRDVKCENLLMDDGWNVKLSDFGFARGHMRPKSGQAILSETYCGSYAYASPEILRGIPYQPQYADIWSMGVVLFAMVFGRLPFDDSNYKELIKQVSSKVVFPKEPKISVSCKSLINKILAPLKSRIRISGIRTDGWFAYDEDQAGSSKDRKSVVSEPDDERKLSVDPDTIVPPDLITKQQLESKSRPRGPRRDSTDEEETVKTEEPHGSDTKSDDNKRK</sequence>
<reference evidence="18" key="1">
    <citation type="submission" date="2020-08" db="EMBL/GenBank/DDBJ databases">
        <title>Genome sequencing and assembly of the red palm weevil Rhynchophorus ferrugineus.</title>
        <authorList>
            <person name="Dias G.B."/>
            <person name="Bergman C.M."/>
            <person name="Manee M."/>
        </authorList>
    </citation>
    <scope>NUCLEOTIDE SEQUENCE</scope>
    <source>
        <strain evidence="18">AA-2017</strain>
        <tissue evidence="18">Whole larva</tissue>
    </source>
</reference>
<dbReference type="GO" id="GO:0000226">
    <property type="term" value="P:microtubule cytoskeleton organization"/>
    <property type="evidence" value="ECO:0007669"/>
    <property type="project" value="TreeGrafter"/>
</dbReference>
<feature type="compositionally biased region" description="Basic and acidic residues" evidence="16">
    <location>
        <begin position="341"/>
        <end position="379"/>
    </location>
</feature>
<keyword evidence="5" id="KW-0808">Transferase</keyword>
<evidence type="ECO:0000256" key="7">
    <source>
        <dbReference type="ARBA" id="ARBA00022741"/>
    </source>
</evidence>
<evidence type="ECO:0000256" key="11">
    <source>
        <dbReference type="ARBA" id="ARBA00022842"/>
    </source>
</evidence>
<keyword evidence="9" id="KW-0221">Differentiation</keyword>
<organism evidence="18 19">
    <name type="scientific">Rhynchophorus ferrugineus</name>
    <name type="common">Red palm weevil</name>
    <name type="synonym">Curculio ferrugineus</name>
    <dbReference type="NCBI Taxonomy" id="354439"/>
    <lineage>
        <taxon>Eukaryota</taxon>
        <taxon>Metazoa</taxon>
        <taxon>Ecdysozoa</taxon>
        <taxon>Arthropoda</taxon>
        <taxon>Hexapoda</taxon>
        <taxon>Insecta</taxon>
        <taxon>Pterygota</taxon>
        <taxon>Neoptera</taxon>
        <taxon>Endopterygota</taxon>
        <taxon>Coleoptera</taxon>
        <taxon>Polyphaga</taxon>
        <taxon>Cucujiformia</taxon>
        <taxon>Curculionidae</taxon>
        <taxon>Dryophthorinae</taxon>
        <taxon>Rhynchophorus</taxon>
    </lineage>
</organism>
<keyword evidence="13" id="KW-0744">Spermatogenesis</keyword>
<evidence type="ECO:0000256" key="10">
    <source>
        <dbReference type="ARBA" id="ARBA00022840"/>
    </source>
</evidence>
<dbReference type="Proteomes" id="UP000625711">
    <property type="component" value="Unassembled WGS sequence"/>
</dbReference>
<dbReference type="FunFam" id="1.10.510.10:FF:000658">
    <property type="entry name" value="Protein CBG12184"/>
    <property type="match status" value="1"/>
</dbReference>
<dbReference type="PANTHER" id="PTHR24346">
    <property type="entry name" value="MAP/MICROTUBULE AFFINITY-REGULATING KINASE"/>
    <property type="match status" value="1"/>
</dbReference>
<keyword evidence="7 14" id="KW-0547">Nucleotide-binding</keyword>
<evidence type="ECO:0000256" key="6">
    <source>
        <dbReference type="ARBA" id="ARBA00022723"/>
    </source>
</evidence>
<dbReference type="Pfam" id="PF00069">
    <property type="entry name" value="Pkinase"/>
    <property type="match status" value="1"/>
</dbReference>
<evidence type="ECO:0000256" key="15">
    <source>
        <dbReference type="RuleBase" id="RU000304"/>
    </source>
</evidence>
<keyword evidence="6" id="KW-0479">Metal-binding</keyword>
<dbReference type="GO" id="GO:0007283">
    <property type="term" value="P:spermatogenesis"/>
    <property type="evidence" value="ECO:0007669"/>
    <property type="project" value="UniProtKB-KW"/>
</dbReference>
<evidence type="ECO:0000259" key="17">
    <source>
        <dbReference type="PROSITE" id="PS50011"/>
    </source>
</evidence>
<dbReference type="PROSITE" id="PS00107">
    <property type="entry name" value="PROTEIN_KINASE_ATP"/>
    <property type="match status" value="1"/>
</dbReference>
<evidence type="ECO:0000313" key="19">
    <source>
        <dbReference type="Proteomes" id="UP000625711"/>
    </source>
</evidence>
<dbReference type="GO" id="GO:0005737">
    <property type="term" value="C:cytoplasm"/>
    <property type="evidence" value="ECO:0007669"/>
    <property type="project" value="TreeGrafter"/>
</dbReference>
<evidence type="ECO:0000256" key="8">
    <source>
        <dbReference type="ARBA" id="ARBA00022777"/>
    </source>
</evidence>
<dbReference type="PROSITE" id="PS00108">
    <property type="entry name" value="PROTEIN_KINASE_ST"/>
    <property type="match status" value="1"/>
</dbReference>
<dbReference type="InterPro" id="IPR000719">
    <property type="entry name" value="Prot_kinase_dom"/>
</dbReference>
<dbReference type="GO" id="GO:0035556">
    <property type="term" value="P:intracellular signal transduction"/>
    <property type="evidence" value="ECO:0007669"/>
    <property type="project" value="TreeGrafter"/>
</dbReference>
<keyword evidence="19" id="KW-1185">Reference proteome</keyword>